<evidence type="ECO:0000313" key="2">
    <source>
        <dbReference type="Proteomes" id="UP000006892"/>
    </source>
</evidence>
<organism evidence="1">
    <name type="scientific">Rhodococcus hoagii (strain 103S)</name>
    <name type="common">Rhodococcus equi</name>
    <dbReference type="NCBI Taxonomy" id="685727"/>
    <lineage>
        <taxon>Bacteria</taxon>
        <taxon>Bacillati</taxon>
        <taxon>Actinomycetota</taxon>
        <taxon>Actinomycetes</taxon>
        <taxon>Mycobacteriales</taxon>
        <taxon>Nocardiaceae</taxon>
        <taxon>Prescottella</taxon>
    </lineage>
</organism>
<sequence>MITGFIGPNAGATVIQAIYQAFQQGATIGNAVVTGNWGNLMATFGVVDWGSTFNNLGPGVLPLVF</sequence>
<dbReference type="AlphaFoldDB" id="A0A3S5YB52"/>
<evidence type="ECO:0000313" key="1">
    <source>
        <dbReference type="EMBL" id="CBH49724.1"/>
    </source>
</evidence>
<dbReference type="Proteomes" id="UP001154400">
    <property type="component" value="Chromosome"/>
</dbReference>
<accession>A0A3S5YB52</accession>
<gene>
    <name evidence="1" type="ordered locus">REQ_37370</name>
</gene>
<dbReference type="KEGG" id="req:REQ_37370"/>
<name>A0A3S5YB52_RHOH1</name>
<reference evidence="1" key="1">
    <citation type="journal article" date="2010" name="PLoS Genet.">
        <title>The genome of a pathogenic rhodococcus: cooptive virulence underpinned by key gene acquisitions.</title>
        <authorList>
            <person name="Letek M."/>
            <person name="Gonzalez P."/>
            <person name="Macarthur I."/>
            <person name="Rodriguez H."/>
            <person name="Freeman T.C."/>
            <person name="Valero-Rello A."/>
            <person name="Blanco M."/>
            <person name="Buckley T."/>
            <person name="Cherevach I."/>
            <person name="Fahey R."/>
            <person name="Hapeshi A."/>
            <person name="Holdstock J."/>
            <person name="Leadon D."/>
            <person name="Navas J."/>
            <person name="Ocampo A."/>
            <person name="Quail M.A."/>
            <person name="Sanders M."/>
            <person name="Scortti M.M."/>
            <person name="Prescott J.F."/>
            <person name="Fogarty U."/>
            <person name="Meijer W.G."/>
            <person name="Parkhill J."/>
            <person name="Bentley S.D."/>
            <person name="Vazquez-Boland J.A."/>
        </authorList>
    </citation>
    <scope>NUCLEOTIDE SEQUENCE [LARGE SCALE GENOMIC DNA]</scope>
    <source>
        <strain evidence="1 2">103S</strain>
    </source>
</reference>
<dbReference type="EMBL" id="FN563149">
    <property type="protein sequence ID" value="CBH49724.1"/>
    <property type="molecule type" value="Genomic_DNA"/>
</dbReference>
<dbReference type="RefSeq" id="WP_005518140.1">
    <property type="nucleotide sequence ID" value="NC_014659.1"/>
</dbReference>
<proteinExistence type="predicted"/>
<protein>
    <submittedName>
        <fullName evidence="1">Uncharacterized protein</fullName>
    </submittedName>
</protein>